<gene>
    <name evidence="1" type="ORF">LCL61_28510</name>
</gene>
<reference evidence="1" key="1">
    <citation type="submission" date="2023-10" db="EMBL/GenBank/DDBJ databases">
        <title>Whole genome sequencing of actinobacterial strain Amycolatopsis sp. (BCA-696) identifies the underlying plant growth-promoting genes.</title>
        <authorList>
            <person name="Gandham P."/>
            <person name="Vadla N."/>
            <person name="Saji A."/>
            <person name="Srinivas V."/>
            <person name="Ruperao P."/>
            <person name="Selvanayagam S."/>
            <person name="Saxena R.K."/>
            <person name="Rathore A."/>
            <person name="Gopalakrishnan S."/>
            <person name="Thakur V."/>
        </authorList>
    </citation>
    <scope>NUCLEOTIDE SEQUENCE</scope>
    <source>
        <strain evidence="1">BCA-696</strain>
    </source>
</reference>
<evidence type="ECO:0000313" key="1">
    <source>
        <dbReference type="EMBL" id="WYW19493.1"/>
    </source>
</evidence>
<keyword evidence="2" id="KW-1185">Reference proteome</keyword>
<name>A0ACD5BJQ6_9PSEU</name>
<organism evidence="1 2">
    <name type="scientific">Amycolatopsis coloradensis</name>
    <dbReference type="NCBI Taxonomy" id="76021"/>
    <lineage>
        <taxon>Bacteria</taxon>
        <taxon>Bacillati</taxon>
        <taxon>Actinomycetota</taxon>
        <taxon>Actinomycetes</taxon>
        <taxon>Pseudonocardiales</taxon>
        <taxon>Pseudonocardiaceae</taxon>
        <taxon>Amycolatopsis</taxon>
    </lineage>
</organism>
<dbReference type="Proteomes" id="UP001456344">
    <property type="component" value="Chromosome"/>
</dbReference>
<accession>A0ACD5BJQ6</accession>
<proteinExistence type="predicted"/>
<dbReference type="EMBL" id="CP150484">
    <property type="protein sequence ID" value="WYW19493.1"/>
    <property type="molecule type" value="Genomic_DNA"/>
</dbReference>
<sequence length="80" mass="9062">MGGITPALVFALLFMVLLGVIPRRYWYLQLPAVLGWVLVWIDSAFTGHWTDSLGVTITVFSLLWLALTWKRARSGTEPDR</sequence>
<protein>
    <submittedName>
        <fullName evidence="1">Uncharacterized protein</fullName>
    </submittedName>
</protein>
<evidence type="ECO:0000313" key="2">
    <source>
        <dbReference type="Proteomes" id="UP001456344"/>
    </source>
</evidence>